<dbReference type="Gene3D" id="3.40.30.120">
    <property type="match status" value="1"/>
</dbReference>
<evidence type="ECO:0000313" key="4">
    <source>
        <dbReference type="Proteomes" id="UP000832011"/>
    </source>
</evidence>
<dbReference type="Proteomes" id="UP000832011">
    <property type="component" value="Chromosome"/>
</dbReference>
<protein>
    <submittedName>
        <fullName evidence="3">Bifunctional 3-(3-hydroxy-phenyl)propionate/3-hydroxycinnamic acid hydroxylase</fullName>
    </submittedName>
</protein>
<dbReference type="Pfam" id="PF01494">
    <property type="entry name" value="FAD_binding_3"/>
    <property type="match status" value="1"/>
</dbReference>
<name>A0ABY4EBB9_9NEIS</name>
<evidence type="ECO:0000256" key="1">
    <source>
        <dbReference type="ARBA" id="ARBA00023002"/>
    </source>
</evidence>
<gene>
    <name evidence="3" type="ORF">LVJ82_06895</name>
</gene>
<evidence type="ECO:0000313" key="3">
    <source>
        <dbReference type="EMBL" id="UOO90687.1"/>
    </source>
</evidence>
<dbReference type="Gene3D" id="3.50.50.60">
    <property type="entry name" value="FAD/NAD(P)-binding domain"/>
    <property type="match status" value="1"/>
</dbReference>
<evidence type="ECO:0000259" key="2">
    <source>
        <dbReference type="Pfam" id="PF01494"/>
    </source>
</evidence>
<dbReference type="InterPro" id="IPR036188">
    <property type="entry name" value="FAD/NAD-bd_sf"/>
</dbReference>
<dbReference type="Gene3D" id="3.30.70.2450">
    <property type="match status" value="1"/>
</dbReference>
<feature type="domain" description="FAD-binding" evidence="2">
    <location>
        <begin position="8"/>
        <end position="346"/>
    </location>
</feature>
<dbReference type="InterPro" id="IPR050631">
    <property type="entry name" value="PheA/TfdB_FAD_monoxygenase"/>
</dbReference>
<keyword evidence="1" id="KW-0560">Oxidoreductase</keyword>
<dbReference type="InterPro" id="IPR002938">
    <property type="entry name" value="FAD-bd"/>
</dbReference>
<dbReference type="NCBIfam" id="NF004829">
    <property type="entry name" value="PRK06183.1-3"/>
    <property type="match status" value="1"/>
</dbReference>
<keyword evidence="4" id="KW-1185">Reference proteome</keyword>
<sequence>MEQTQIFDVAIIGMGPVGATLANLLAGLGHSVVVLEREKAIFALPRAIHFDGECMRVFQNIGIAATLLPKIIPSPGMKFVDVAGEPIITWERSTDLGKHAWCESYKFYQPELEQALREQLQHYPRVDVRLRHEVFSVEPQDDRVTLRFEDTASGKIDALSARYVIGCDGARSTVRRFMGVELNDLQSHKQWVVVDTVLHQDKPELGFHSIQYCDPKRPCTYSRGPGLRRRWEIMLVDGDDAKQVTSDAWLWQQLQAWITPDEAVLQRAALYTFHSVVAKQWRTGRLFIAGDAAHQTPPFMGQGMAAGIKDAANLAWKLSAVLMGDKDAALLDTYASERLPHAREFIATAVKLGNVIQEQRLDDFGEHIGDSLKNFRTPQPHLGAGHFHSTPSPHNGEVAPQCFLRSGERVDDVAPYQAILLLHPDASATDAACKPDVQMIRTDSDSSLAYLQHLQARAVLIRPDRYVYGIASQDSDIVSLLASWQHQCAPQTAAVSV</sequence>
<proteinExistence type="predicted"/>
<dbReference type="PANTHER" id="PTHR43476">
    <property type="entry name" value="3-(3-HYDROXY-PHENYL)PROPIONATE/3-HYDROXYCINNAMIC ACID HYDROXYLASE"/>
    <property type="match status" value="1"/>
</dbReference>
<dbReference type="PRINTS" id="PR00420">
    <property type="entry name" value="RNGMNOXGNASE"/>
</dbReference>
<dbReference type="PANTHER" id="PTHR43476:SF3">
    <property type="entry name" value="FAD-BINDING MONOOXYGENASE"/>
    <property type="match status" value="1"/>
</dbReference>
<dbReference type="SUPFAM" id="SSF51905">
    <property type="entry name" value="FAD/NAD(P)-binding domain"/>
    <property type="match status" value="1"/>
</dbReference>
<accession>A0ABY4EBB9</accession>
<reference evidence="3 4" key="1">
    <citation type="journal article" date="2022" name="Res Sq">
        <title>Evolution of multicellular longitudinally dividing oral cavity symbionts (Neisseriaceae).</title>
        <authorList>
            <person name="Nyongesa S."/>
            <person name="Weber P."/>
            <person name="Bernet E."/>
            <person name="Pullido F."/>
            <person name="Nieckarz M."/>
            <person name="Delaby M."/>
            <person name="Nieves C."/>
            <person name="Viehboeck T."/>
            <person name="Krause N."/>
            <person name="Rivera-Millot A."/>
            <person name="Nakamura A."/>
            <person name="Vischer N."/>
            <person name="VanNieuwenhze M."/>
            <person name="Brun Y."/>
            <person name="Cava F."/>
            <person name="Bulgheresi S."/>
            <person name="Veyrier F."/>
        </authorList>
    </citation>
    <scope>NUCLEOTIDE SEQUENCE [LARGE SCALE GENOMIC DNA]</scope>
    <source>
        <strain evidence="3 4">SN4</strain>
    </source>
</reference>
<organism evidence="3 4">
    <name type="scientific">Vitreoscilla massiliensis</name>
    <dbReference type="NCBI Taxonomy" id="1689272"/>
    <lineage>
        <taxon>Bacteria</taxon>
        <taxon>Pseudomonadati</taxon>
        <taxon>Pseudomonadota</taxon>
        <taxon>Betaproteobacteria</taxon>
        <taxon>Neisseriales</taxon>
        <taxon>Neisseriaceae</taxon>
        <taxon>Vitreoscilla</taxon>
    </lineage>
</organism>
<dbReference type="RefSeq" id="WP_187119836.1">
    <property type="nucleotide sequence ID" value="NZ_CABKVG010000005.1"/>
</dbReference>
<dbReference type="EMBL" id="CP091511">
    <property type="protein sequence ID" value="UOO90687.1"/>
    <property type="molecule type" value="Genomic_DNA"/>
</dbReference>